<evidence type="ECO:0000313" key="2">
    <source>
        <dbReference type="EMBL" id="KAL2653196.1"/>
    </source>
</evidence>
<reference evidence="2 3" key="1">
    <citation type="submission" date="2024-09" db="EMBL/GenBank/DDBJ databases">
        <title>Chromosome-scale assembly of Riccia fluitans.</title>
        <authorList>
            <person name="Paukszto L."/>
            <person name="Sawicki J."/>
            <person name="Karawczyk K."/>
            <person name="Piernik-Szablinska J."/>
            <person name="Szczecinska M."/>
            <person name="Mazdziarz M."/>
        </authorList>
    </citation>
    <scope>NUCLEOTIDE SEQUENCE [LARGE SCALE GENOMIC DNA]</scope>
    <source>
        <strain evidence="2">Rf_01</strain>
        <tissue evidence="2">Aerial parts of the thallus</tissue>
    </source>
</reference>
<dbReference type="EMBL" id="JBHFFA010000001">
    <property type="protein sequence ID" value="KAL2653196.1"/>
    <property type="molecule type" value="Genomic_DNA"/>
</dbReference>
<evidence type="ECO:0000313" key="1">
    <source>
        <dbReference type="EMBL" id="KAL2602986.1"/>
    </source>
</evidence>
<keyword evidence="3" id="KW-1185">Reference proteome</keyword>
<sequence>MLHHTVHAEDFVLFELKQIKLTNVKLLFLPANTTSDSQLLDADEGVDLAKIIPSVKDMNGKSCVRRWSWKALFISFLRWI</sequence>
<accession>A0ABD1ZR12</accession>
<dbReference type="AlphaFoldDB" id="A0ABD1ZR12"/>
<protein>
    <recommendedName>
        <fullName evidence="4">DDE-1 domain-containing protein</fullName>
    </recommendedName>
</protein>
<gene>
    <name evidence="1" type="ORF">R1flu_013131</name>
    <name evidence="2" type="ORF">R1flu_021324</name>
</gene>
<comment type="caution">
    <text evidence="2">The sequence shown here is derived from an EMBL/GenBank/DDBJ whole genome shotgun (WGS) entry which is preliminary data.</text>
</comment>
<name>A0ABD1ZR12_9MARC</name>
<dbReference type="Proteomes" id="UP001605036">
    <property type="component" value="Unassembled WGS sequence"/>
</dbReference>
<evidence type="ECO:0000313" key="3">
    <source>
        <dbReference type="Proteomes" id="UP001605036"/>
    </source>
</evidence>
<evidence type="ECO:0008006" key="4">
    <source>
        <dbReference type="Google" id="ProtNLM"/>
    </source>
</evidence>
<proteinExistence type="predicted"/>
<dbReference type="EMBL" id="JBHFFA010000142">
    <property type="protein sequence ID" value="KAL2602986.1"/>
    <property type="molecule type" value="Genomic_DNA"/>
</dbReference>
<organism evidence="2 3">
    <name type="scientific">Riccia fluitans</name>
    <dbReference type="NCBI Taxonomy" id="41844"/>
    <lineage>
        <taxon>Eukaryota</taxon>
        <taxon>Viridiplantae</taxon>
        <taxon>Streptophyta</taxon>
        <taxon>Embryophyta</taxon>
        <taxon>Marchantiophyta</taxon>
        <taxon>Marchantiopsida</taxon>
        <taxon>Marchantiidae</taxon>
        <taxon>Marchantiales</taxon>
        <taxon>Ricciaceae</taxon>
        <taxon>Riccia</taxon>
    </lineage>
</organism>